<dbReference type="InterPro" id="IPR029044">
    <property type="entry name" value="Nucleotide-diphossugar_trans"/>
</dbReference>
<dbReference type="CAZy" id="GT2">
    <property type="family name" value="Glycosyltransferase Family 2"/>
</dbReference>
<feature type="domain" description="Glycosyltransferase 2-like" evidence="1">
    <location>
        <begin position="10"/>
        <end position="145"/>
    </location>
</feature>
<dbReference type="GO" id="GO:0016758">
    <property type="term" value="F:hexosyltransferase activity"/>
    <property type="evidence" value="ECO:0007669"/>
    <property type="project" value="UniProtKB-ARBA"/>
</dbReference>
<dbReference type="Pfam" id="PF00535">
    <property type="entry name" value="Glycos_transf_2"/>
    <property type="match status" value="1"/>
</dbReference>
<name>B5L414_SHIDY</name>
<protein>
    <submittedName>
        <fullName evidence="2">WffJ</fullName>
    </submittedName>
</protein>
<dbReference type="EMBL" id="EU296414">
    <property type="protein sequence ID" value="ACD37098.1"/>
    <property type="molecule type" value="Genomic_DNA"/>
</dbReference>
<dbReference type="SUPFAM" id="SSF53448">
    <property type="entry name" value="Nucleotide-diphospho-sugar transferases"/>
    <property type="match status" value="1"/>
</dbReference>
<accession>B5L414</accession>
<evidence type="ECO:0000313" key="2">
    <source>
        <dbReference type="EMBL" id="ACD37098.1"/>
    </source>
</evidence>
<dbReference type="PANTHER" id="PTHR22916">
    <property type="entry name" value="GLYCOSYLTRANSFERASE"/>
    <property type="match status" value="1"/>
</dbReference>
<dbReference type="InterPro" id="IPR001173">
    <property type="entry name" value="Glyco_trans_2-like"/>
</dbReference>
<dbReference type="PANTHER" id="PTHR22916:SF3">
    <property type="entry name" value="UDP-GLCNAC:BETAGAL BETA-1,3-N-ACETYLGLUCOSAMINYLTRANSFERASE-LIKE PROTEIN 1"/>
    <property type="match status" value="1"/>
</dbReference>
<dbReference type="AlphaFoldDB" id="B5L414"/>
<dbReference type="RefSeq" id="WP_074149301.1">
    <property type="nucleotide sequence ID" value="NZ_QXIE01000003.1"/>
</dbReference>
<evidence type="ECO:0000259" key="1">
    <source>
        <dbReference type="Pfam" id="PF00535"/>
    </source>
</evidence>
<sequence length="250" mass="29275">MNENEHEIVSIIMPAYNAEATIKSSVYSVIGQTFSKFKLYIINDASTDCTEEIIRSFEDSRIVYIKNDYNIGVAESRNKGIKKCKGKYIAFIDSDDLWEPNKLELQYIHLNAGMDIVCSNYVTFSENPMRIKNKRIAPQYIRYNDMLKSNFIGNLTGIYNSDKLGKIYQKKIGHEDYVMWLELIKRAKCCYCVQEYLAKYRESNKSLSGNKLRAIVWQWSIYRKELNMGLISTIYYFSSYIYNGILKRNN</sequence>
<proteinExistence type="predicted"/>
<dbReference type="CDD" id="cd00761">
    <property type="entry name" value="Glyco_tranf_GTA_type"/>
    <property type="match status" value="1"/>
</dbReference>
<organism evidence="2">
    <name type="scientific">Shigella dysenteriae</name>
    <dbReference type="NCBI Taxonomy" id="622"/>
    <lineage>
        <taxon>Bacteria</taxon>
        <taxon>Pseudomonadati</taxon>
        <taxon>Pseudomonadota</taxon>
        <taxon>Gammaproteobacteria</taxon>
        <taxon>Enterobacterales</taxon>
        <taxon>Enterobacteriaceae</taxon>
        <taxon>Shigella</taxon>
    </lineage>
</organism>
<reference evidence="2" key="1">
    <citation type="journal article" date="2008" name="FEMS Microbiol. Rev.">
        <title>Structure and genetics of Shigella O antigens.</title>
        <authorList>
            <person name="Liu B."/>
            <person name="Knirel Y.A."/>
            <person name="Feng L."/>
            <person name="Perepelov A.V."/>
            <person name="Senchenkova S.N."/>
            <person name="Wang Q."/>
            <person name="Reeves P.R."/>
            <person name="Wang L."/>
        </authorList>
    </citation>
    <scope>NUCLEOTIDE SEQUENCE</scope>
</reference>
<gene>
    <name evidence="2" type="primary">wffJ</name>
</gene>
<dbReference type="Gene3D" id="3.90.550.10">
    <property type="entry name" value="Spore Coat Polysaccharide Biosynthesis Protein SpsA, Chain A"/>
    <property type="match status" value="1"/>
</dbReference>